<reference evidence="1" key="1">
    <citation type="submission" date="2019-11" db="EMBL/GenBank/DDBJ databases">
        <authorList>
            <person name="Feng L."/>
        </authorList>
    </citation>
    <scope>NUCLEOTIDE SEQUENCE</scope>
    <source>
        <strain evidence="1">VdisparLFYP95</strain>
    </source>
</reference>
<name>A0A6N2YLK2_9FIRM</name>
<dbReference type="SUPFAM" id="SSF101898">
    <property type="entry name" value="NHL repeat"/>
    <property type="match status" value="1"/>
</dbReference>
<dbReference type="RefSeq" id="WP_156718967.1">
    <property type="nucleotide sequence ID" value="NZ_CACRUF010000007.1"/>
</dbReference>
<dbReference type="InterPro" id="IPR015943">
    <property type="entry name" value="WD40/YVTN_repeat-like_dom_sf"/>
</dbReference>
<dbReference type="AlphaFoldDB" id="A0A6N2YLK2"/>
<sequence length="263" mass="29736">MDQGVIDYIANVFDIPKLAQPVSAVQMPLPLTRLAEIPLDSSVNQCQGFCYNSKKDVFVLACINADNTKQIIYEINPTTLQVAAKYEYSQKRLLGHMNTLTYNPNNNRYYTTNAVVDGYIVTPIEADSMIVETPIKLKEKVFNFAFDKERNEYVSIVPLTNSHRTINYYDSNFNKVKTYKIDAEHTDLNNNGAYAANGNTIFTTLTTFVFVDDEGVVKNISPYTSGMEVEDMDYRNGQMYVAVNRKGKVEIYSLVTLPFSVNA</sequence>
<organism evidence="1">
    <name type="scientific">Veillonella dispar</name>
    <dbReference type="NCBI Taxonomy" id="39778"/>
    <lineage>
        <taxon>Bacteria</taxon>
        <taxon>Bacillati</taxon>
        <taxon>Bacillota</taxon>
        <taxon>Negativicutes</taxon>
        <taxon>Veillonellales</taxon>
        <taxon>Veillonellaceae</taxon>
        <taxon>Veillonella</taxon>
    </lineage>
</organism>
<gene>
    <name evidence="1" type="ORF">VDLFYP95_00422</name>
</gene>
<dbReference type="Gene3D" id="2.130.10.10">
    <property type="entry name" value="YVTN repeat-like/Quinoprotein amine dehydrogenase"/>
    <property type="match status" value="1"/>
</dbReference>
<evidence type="ECO:0000313" key="1">
    <source>
        <dbReference type="EMBL" id="VYT67017.1"/>
    </source>
</evidence>
<dbReference type="EMBL" id="CACRUF010000007">
    <property type="protein sequence ID" value="VYT67017.1"/>
    <property type="molecule type" value="Genomic_DNA"/>
</dbReference>
<protein>
    <submittedName>
        <fullName evidence="1">Uncharacterized protein</fullName>
    </submittedName>
</protein>
<accession>A0A6N2YLK2</accession>
<proteinExistence type="predicted"/>